<sequence>MNNFYKRKQLRLGQYNYADSGLYFITICGQNRIKYFGEIVNKELKLNQAGNMIEYLWLDIPKRFDSIELREYIIMPNHFHAIVEISPRSTVSLGEVVGAFKSLTTNEYIKGVKKSNWLAFDKRLWQRNYYEHVIRDEVSHYFIAEYIQNNPLKWEEDKLYIS</sequence>
<proteinExistence type="predicted"/>
<dbReference type="InterPro" id="IPR052715">
    <property type="entry name" value="RAYT_transposase"/>
</dbReference>
<name>A0A1W1CW05_9ZZZZ</name>
<dbReference type="GO" id="GO:0004803">
    <property type="term" value="F:transposase activity"/>
    <property type="evidence" value="ECO:0007669"/>
    <property type="project" value="InterPro"/>
</dbReference>
<dbReference type="InterPro" id="IPR002686">
    <property type="entry name" value="Transposase_17"/>
</dbReference>
<dbReference type="PANTHER" id="PTHR36966">
    <property type="entry name" value="REP-ASSOCIATED TYROSINE TRANSPOSASE"/>
    <property type="match status" value="1"/>
</dbReference>
<reference evidence="2" key="1">
    <citation type="submission" date="2016-10" db="EMBL/GenBank/DDBJ databases">
        <authorList>
            <person name="de Groot N.N."/>
        </authorList>
    </citation>
    <scope>NUCLEOTIDE SEQUENCE</scope>
</reference>
<feature type="domain" description="Transposase IS200-like" evidence="1">
    <location>
        <begin position="18"/>
        <end position="150"/>
    </location>
</feature>
<dbReference type="InterPro" id="IPR036515">
    <property type="entry name" value="Transposase_17_sf"/>
</dbReference>
<accession>A0A1W1CW05</accession>
<dbReference type="SUPFAM" id="SSF143422">
    <property type="entry name" value="Transposase IS200-like"/>
    <property type="match status" value="1"/>
</dbReference>
<dbReference type="EMBL" id="FPHN01000282">
    <property type="protein sequence ID" value="SFV69852.1"/>
    <property type="molecule type" value="Genomic_DNA"/>
</dbReference>
<evidence type="ECO:0000259" key="1">
    <source>
        <dbReference type="SMART" id="SM01321"/>
    </source>
</evidence>
<dbReference type="Pfam" id="PF01797">
    <property type="entry name" value="Y1_Tnp"/>
    <property type="match status" value="1"/>
</dbReference>
<dbReference type="SMART" id="SM01321">
    <property type="entry name" value="Y1_Tnp"/>
    <property type="match status" value="1"/>
</dbReference>
<protein>
    <recommendedName>
        <fullName evidence="1">Transposase IS200-like domain-containing protein</fullName>
    </recommendedName>
</protein>
<gene>
    <name evidence="2" type="ORF">MNB_SV-14-1728</name>
</gene>
<dbReference type="Gene3D" id="3.30.70.1290">
    <property type="entry name" value="Transposase IS200-like"/>
    <property type="match status" value="1"/>
</dbReference>
<dbReference type="PANTHER" id="PTHR36966:SF1">
    <property type="entry name" value="REP-ASSOCIATED TYROSINE TRANSPOSASE"/>
    <property type="match status" value="1"/>
</dbReference>
<dbReference type="GO" id="GO:0006313">
    <property type="term" value="P:DNA transposition"/>
    <property type="evidence" value="ECO:0007669"/>
    <property type="project" value="InterPro"/>
</dbReference>
<dbReference type="GO" id="GO:0043565">
    <property type="term" value="F:sequence-specific DNA binding"/>
    <property type="evidence" value="ECO:0007669"/>
    <property type="project" value="TreeGrafter"/>
</dbReference>
<evidence type="ECO:0000313" key="2">
    <source>
        <dbReference type="EMBL" id="SFV69852.1"/>
    </source>
</evidence>
<dbReference type="AlphaFoldDB" id="A0A1W1CW05"/>
<organism evidence="2">
    <name type="scientific">hydrothermal vent metagenome</name>
    <dbReference type="NCBI Taxonomy" id="652676"/>
    <lineage>
        <taxon>unclassified sequences</taxon>
        <taxon>metagenomes</taxon>
        <taxon>ecological metagenomes</taxon>
    </lineage>
</organism>